<dbReference type="STRING" id="1179773.BN6_75160"/>
<proteinExistence type="predicted"/>
<dbReference type="Gene3D" id="3.40.50.1820">
    <property type="entry name" value="alpha/beta hydrolase"/>
    <property type="match status" value="1"/>
</dbReference>
<dbReference type="InterPro" id="IPR000073">
    <property type="entry name" value="AB_hydrolase_1"/>
</dbReference>
<organism evidence="2 3">
    <name type="scientific">Saccharothrix espanaensis (strain ATCC 51144 / DSM 44229 / JCM 9112 / NBRC 15066 / NRRL 15764)</name>
    <dbReference type="NCBI Taxonomy" id="1179773"/>
    <lineage>
        <taxon>Bacteria</taxon>
        <taxon>Bacillati</taxon>
        <taxon>Actinomycetota</taxon>
        <taxon>Actinomycetes</taxon>
        <taxon>Pseudonocardiales</taxon>
        <taxon>Pseudonocardiaceae</taxon>
        <taxon>Saccharothrix</taxon>
    </lineage>
</organism>
<dbReference type="SUPFAM" id="SSF53474">
    <property type="entry name" value="alpha/beta-Hydrolases"/>
    <property type="match status" value="1"/>
</dbReference>
<evidence type="ECO:0000313" key="3">
    <source>
        <dbReference type="Proteomes" id="UP000006281"/>
    </source>
</evidence>
<dbReference type="AlphaFoldDB" id="K0K8N4"/>
<evidence type="ECO:0000313" key="2">
    <source>
        <dbReference type="EMBL" id="CCH34741.1"/>
    </source>
</evidence>
<dbReference type="PANTHER" id="PTHR43433:SF5">
    <property type="entry name" value="AB HYDROLASE-1 DOMAIN-CONTAINING PROTEIN"/>
    <property type="match status" value="1"/>
</dbReference>
<protein>
    <submittedName>
        <fullName evidence="2">Alpha/beta hydrolase fold containing protein</fullName>
    </submittedName>
</protein>
<dbReference type="InterPro" id="IPR050471">
    <property type="entry name" value="AB_hydrolase"/>
</dbReference>
<dbReference type="KEGG" id="sesp:BN6_75160"/>
<dbReference type="PATRIC" id="fig|1179773.3.peg.7589"/>
<dbReference type="eggNOG" id="COG1073">
    <property type="taxonomic scope" value="Bacteria"/>
</dbReference>
<dbReference type="BioCyc" id="SESP1179773:BN6_RS36315-MONOMER"/>
<accession>K0K8N4</accession>
<dbReference type="HOGENOM" id="CLU_020336_49_0_11"/>
<name>K0K8N4_SACES</name>
<keyword evidence="3" id="KW-1185">Reference proteome</keyword>
<dbReference type="EMBL" id="HE804045">
    <property type="protein sequence ID" value="CCH34741.1"/>
    <property type="molecule type" value="Genomic_DNA"/>
</dbReference>
<dbReference type="PRINTS" id="PR00111">
    <property type="entry name" value="ABHYDROLASE"/>
</dbReference>
<reference evidence="2 3" key="1">
    <citation type="journal article" date="2012" name="BMC Genomics">
        <title>Complete genome sequence of Saccharothrix espanaensis DSM 44229T and comparison to the other completely sequenced Pseudonocardiaceae.</title>
        <authorList>
            <person name="Strobel T."/>
            <person name="Al-Dilaimi A."/>
            <person name="Blom J."/>
            <person name="Gessner A."/>
            <person name="Kalinowski J."/>
            <person name="Luzhetska M."/>
            <person name="Puhler A."/>
            <person name="Szczepanowski R."/>
            <person name="Bechthold A."/>
            <person name="Ruckert C."/>
        </authorList>
    </citation>
    <scope>NUCLEOTIDE SEQUENCE [LARGE SCALE GENOMIC DNA]</scope>
    <source>
        <strain evidence="3">ATCC 51144 / DSM 44229 / JCM 9112 / NBRC 15066 / NRRL 15764</strain>
    </source>
</reference>
<evidence type="ECO:0000259" key="1">
    <source>
        <dbReference type="Pfam" id="PF00561"/>
    </source>
</evidence>
<dbReference type="GO" id="GO:0016787">
    <property type="term" value="F:hydrolase activity"/>
    <property type="evidence" value="ECO:0007669"/>
    <property type="project" value="UniProtKB-KW"/>
</dbReference>
<keyword evidence="2" id="KW-0378">Hydrolase</keyword>
<dbReference type="Proteomes" id="UP000006281">
    <property type="component" value="Chromosome"/>
</dbReference>
<dbReference type="Pfam" id="PF00561">
    <property type="entry name" value="Abhydrolase_1"/>
    <property type="match status" value="1"/>
</dbReference>
<dbReference type="InterPro" id="IPR029058">
    <property type="entry name" value="AB_hydrolase_fold"/>
</dbReference>
<feature type="domain" description="AB hydrolase-1" evidence="1">
    <location>
        <begin position="30"/>
        <end position="264"/>
    </location>
</feature>
<gene>
    <name evidence="2" type="ordered locus">BN6_75160</name>
</gene>
<sequence>MTELDVTEFDVRPADGRTLHAYDTGGTGRPVFWLHGTPNVGAPPEPLFPAARRLGLRWVSYDRPGYGGSTPHPGRRIGSALPDVTAVADALGIDRFAVFGHSGGGPHALACGTSDRVTAVVSAAGLAPSDAEGLDWFGGMAESGVASLEAARRGPAAKAAHERFAVVSDPGFAPADLAALDAEWGWFGKVVGPATEDPGGLIADDLAYVAPWGVDLAAITAPVLLLHGGQDRVVPPTHGAWLARALDAELRTYPEDGHISVLTHADAALAWIRDRS</sequence>
<dbReference type="PANTHER" id="PTHR43433">
    <property type="entry name" value="HYDROLASE, ALPHA/BETA FOLD FAMILY PROTEIN"/>
    <property type="match status" value="1"/>
</dbReference>